<evidence type="ECO:0000313" key="1">
    <source>
        <dbReference type="EMBL" id="KGF29922.1"/>
    </source>
</evidence>
<gene>
    <name evidence="1" type="ORF">HMPREF2132_01725</name>
</gene>
<name>A0AAW3FH71_9BACT</name>
<dbReference type="RefSeq" id="WP_036868461.1">
    <property type="nucleotide sequence ID" value="NZ_JRNJ01000022.1"/>
</dbReference>
<sequence>MFSFKKYFDKKKEKKRIAQQHVLEKKCVDYFDKSVSRMTGSLEMLVGDMPLSVEGIYLLGKFINDSFPLQAVRLHCLYEGGRPVLSYGDYPQRSPYEWLTAVENFPEELWLSVDDYPRPTCPALLLCEYGGGHYEVVEYENKTWTTELCFPVKPTRYFVLDFLKDKE</sequence>
<dbReference type="EMBL" id="JRNJ01000022">
    <property type="protein sequence ID" value="KGF29922.1"/>
    <property type="molecule type" value="Genomic_DNA"/>
</dbReference>
<accession>A0AAW3FH71</accession>
<evidence type="ECO:0000313" key="2">
    <source>
        <dbReference type="Proteomes" id="UP000029533"/>
    </source>
</evidence>
<dbReference type="Proteomes" id="UP000029533">
    <property type="component" value="Unassembled WGS sequence"/>
</dbReference>
<comment type="caution">
    <text evidence="1">The sequence shown here is derived from an EMBL/GenBank/DDBJ whole genome shotgun (WGS) entry which is preliminary data.</text>
</comment>
<reference evidence="1 2" key="1">
    <citation type="submission" date="2014-07" db="EMBL/GenBank/DDBJ databases">
        <authorList>
            <person name="McCorrison J."/>
            <person name="Sanka R."/>
            <person name="Torralba M."/>
            <person name="Gillis M."/>
            <person name="Haft D.H."/>
            <person name="Methe B."/>
            <person name="Sutton G."/>
            <person name="Nelson K.E."/>
        </authorList>
    </citation>
    <scope>NUCLEOTIDE SEQUENCE [LARGE SCALE GENOMIC DNA]</scope>
    <source>
        <strain evidence="1 2">DNF00424</strain>
    </source>
</reference>
<proteinExistence type="predicted"/>
<protein>
    <submittedName>
        <fullName evidence="1">Uncharacterized protein</fullName>
    </submittedName>
</protein>
<organism evidence="1 2">
    <name type="scientific">Prevotella histicola JCM 15637 = DNF00424</name>
    <dbReference type="NCBI Taxonomy" id="1236504"/>
    <lineage>
        <taxon>Bacteria</taxon>
        <taxon>Pseudomonadati</taxon>
        <taxon>Bacteroidota</taxon>
        <taxon>Bacteroidia</taxon>
        <taxon>Bacteroidales</taxon>
        <taxon>Prevotellaceae</taxon>
        <taxon>Prevotella</taxon>
    </lineage>
</organism>
<dbReference type="AlphaFoldDB" id="A0AAW3FH71"/>